<dbReference type="Gene3D" id="3.90.25.10">
    <property type="entry name" value="UDP-galactose 4-epimerase, domain 1"/>
    <property type="match status" value="1"/>
</dbReference>
<gene>
    <name evidence="4" type="ORF">PG999_002337</name>
</gene>
<dbReference type="Proteomes" id="UP001392437">
    <property type="component" value="Unassembled WGS sequence"/>
</dbReference>
<reference evidence="4 5" key="1">
    <citation type="submission" date="2023-01" db="EMBL/GenBank/DDBJ databases">
        <title>Analysis of 21 Apiospora genomes using comparative genomics revels a genus with tremendous synthesis potential of carbohydrate active enzymes and secondary metabolites.</title>
        <authorList>
            <person name="Sorensen T."/>
        </authorList>
    </citation>
    <scope>NUCLEOTIDE SEQUENCE [LARGE SCALE GENOMIC DNA]</scope>
    <source>
        <strain evidence="4 5">CBS 117206</strain>
    </source>
</reference>
<accession>A0AAW0R7W9</accession>
<dbReference type="EMBL" id="JAQQWP010000002">
    <property type="protein sequence ID" value="KAK8129957.1"/>
    <property type="molecule type" value="Genomic_DNA"/>
</dbReference>
<evidence type="ECO:0000256" key="1">
    <source>
        <dbReference type="ARBA" id="ARBA00005725"/>
    </source>
</evidence>
<proteinExistence type="inferred from homology"/>
<evidence type="ECO:0000313" key="4">
    <source>
        <dbReference type="EMBL" id="KAK8129957.1"/>
    </source>
</evidence>
<dbReference type="InterPro" id="IPR036291">
    <property type="entry name" value="NAD(P)-bd_dom_sf"/>
</dbReference>
<organism evidence="4 5">
    <name type="scientific">Apiospora kogelbergensis</name>
    <dbReference type="NCBI Taxonomy" id="1337665"/>
    <lineage>
        <taxon>Eukaryota</taxon>
        <taxon>Fungi</taxon>
        <taxon>Dikarya</taxon>
        <taxon>Ascomycota</taxon>
        <taxon>Pezizomycotina</taxon>
        <taxon>Sordariomycetes</taxon>
        <taxon>Xylariomycetidae</taxon>
        <taxon>Amphisphaeriales</taxon>
        <taxon>Apiosporaceae</taxon>
        <taxon>Apiospora</taxon>
    </lineage>
</organism>
<dbReference type="AlphaFoldDB" id="A0AAW0R7W9"/>
<comment type="caution">
    <text evidence="4">The sequence shown here is derived from an EMBL/GenBank/DDBJ whole genome shotgun (WGS) entry which is preliminary data.</text>
</comment>
<evidence type="ECO:0000313" key="5">
    <source>
        <dbReference type="Proteomes" id="UP001392437"/>
    </source>
</evidence>
<dbReference type="PANTHER" id="PTHR47706">
    <property type="entry name" value="NMRA-LIKE FAMILY PROTEIN"/>
    <property type="match status" value="1"/>
</dbReference>
<dbReference type="InterPro" id="IPR051609">
    <property type="entry name" value="NmrA/Isoflavone_reductase-like"/>
</dbReference>
<dbReference type="SUPFAM" id="SSF51735">
    <property type="entry name" value="NAD(P)-binding Rossmann-fold domains"/>
    <property type="match status" value="1"/>
</dbReference>
<protein>
    <submittedName>
        <fullName evidence="4">Isoflavone reductase like P3</fullName>
    </submittedName>
</protein>
<comment type="similarity">
    <text evidence="1">Belongs to the NmrA-type oxidoreductase family. Isoflavone reductase subfamily.</text>
</comment>
<dbReference type="Gene3D" id="3.40.50.720">
    <property type="entry name" value="NAD(P)-binding Rossmann-like Domain"/>
    <property type="match status" value="1"/>
</dbReference>
<evidence type="ECO:0000256" key="2">
    <source>
        <dbReference type="ARBA" id="ARBA00022857"/>
    </source>
</evidence>
<evidence type="ECO:0000256" key="3">
    <source>
        <dbReference type="ARBA" id="ARBA00023002"/>
    </source>
</evidence>
<name>A0AAW0R7W9_9PEZI</name>
<keyword evidence="2" id="KW-0521">NADP</keyword>
<dbReference type="PANTHER" id="PTHR47706:SF4">
    <property type="entry name" value="NMRA-LIKE DOMAIN-CONTAINING PROTEIN"/>
    <property type="match status" value="1"/>
</dbReference>
<keyword evidence="3" id="KW-0560">Oxidoreductase</keyword>
<dbReference type="GO" id="GO:0016491">
    <property type="term" value="F:oxidoreductase activity"/>
    <property type="evidence" value="ECO:0007669"/>
    <property type="project" value="UniProtKB-KW"/>
</dbReference>
<keyword evidence="5" id="KW-1185">Reference proteome</keyword>
<sequence length="296" mass="32953">MESRAGARLLAVDYNDVSRLTLVLEANKIEMVICTINPLGSFDPELNLIQAAEQSKCTKRFIPSAWGNKLTKEYVRYPSLARCVGDEEMQMVTTVGFRACPYFYLAPGKLSVLATLDATSLEWTAVHTGLFMDYWLMPKIKSYLSPMTFVVDLPHRAAAIPGSGHVPVVFTYSSDIARYVARLVGLPKWDKDSFIVGDKVTWNEFLGFAEEATGNTFTVVVDSMDKLESGHVSELPGHREMYASAPKDNLQAAWSGVCRLCEDGGFDFEASPSLAESFLDPKPRKVRESLLEAWRD</sequence>